<dbReference type="EMBL" id="MU826631">
    <property type="protein sequence ID" value="KAJ7375612.1"/>
    <property type="molecule type" value="Genomic_DNA"/>
</dbReference>
<proteinExistence type="predicted"/>
<reference evidence="2" key="1">
    <citation type="submission" date="2023-01" db="EMBL/GenBank/DDBJ databases">
        <title>Genome assembly of the deep-sea coral Lophelia pertusa.</title>
        <authorList>
            <person name="Herrera S."/>
            <person name="Cordes E."/>
        </authorList>
    </citation>
    <scope>NUCLEOTIDE SEQUENCE</scope>
    <source>
        <strain evidence="2">USNM1676648</strain>
        <tissue evidence="2">Polyp</tissue>
    </source>
</reference>
<protein>
    <submittedName>
        <fullName evidence="2">Uncharacterized protein</fullName>
    </submittedName>
</protein>
<sequence length="83" mass="10418">MEWMEMEHGQWSRLELTEMKLLIYQPFKAPALDHYDHCFRFREEKESRKKTQEWEVIKDKDWEEPKEEDRAKRQKEDTRIGTM</sequence>
<accession>A0A9X0CTL7</accession>
<dbReference type="AlphaFoldDB" id="A0A9X0CTL7"/>
<comment type="caution">
    <text evidence="2">The sequence shown here is derived from an EMBL/GenBank/DDBJ whole genome shotgun (WGS) entry which is preliminary data.</text>
</comment>
<organism evidence="2 3">
    <name type="scientific">Desmophyllum pertusum</name>
    <dbReference type="NCBI Taxonomy" id="174260"/>
    <lineage>
        <taxon>Eukaryota</taxon>
        <taxon>Metazoa</taxon>
        <taxon>Cnidaria</taxon>
        <taxon>Anthozoa</taxon>
        <taxon>Hexacorallia</taxon>
        <taxon>Scleractinia</taxon>
        <taxon>Caryophylliina</taxon>
        <taxon>Caryophylliidae</taxon>
        <taxon>Desmophyllum</taxon>
    </lineage>
</organism>
<evidence type="ECO:0000313" key="3">
    <source>
        <dbReference type="Proteomes" id="UP001163046"/>
    </source>
</evidence>
<name>A0A9X0CTL7_9CNID</name>
<dbReference type="Proteomes" id="UP001163046">
    <property type="component" value="Unassembled WGS sequence"/>
</dbReference>
<gene>
    <name evidence="2" type="ORF">OS493_040055</name>
</gene>
<keyword evidence="3" id="KW-1185">Reference proteome</keyword>
<evidence type="ECO:0000313" key="2">
    <source>
        <dbReference type="EMBL" id="KAJ7375612.1"/>
    </source>
</evidence>
<evidence type="ECO:0000256" key="1">
    <source>
        <dbReference type="SAM" id="MobiDB-lite"/>
    </source>
</evidence>
<feature type="region of interest" description="Disordered" evidence="1">
    <location>
        <begin position="60"/>
        <end position="83"/>
    </location>
</feature>